<evidence type="ECO:0000313" key="4">
    <source>
        <dbReference type="Proteomes" id="UP000606008"/>
    </source>
</evidence>
<dbReference type="Gene3D" id="3.20.20.80">
    <property type="entry name" value="Glycosidases"/>
    <property type="match status" value="1"/>
</dbReference>
<reference evidence="3" key="1">
    <citation type="submission" date="2024-05" db="EMBL/GenBank/DDBJ databases">
        <authorList>
            <person name="Jung D.-H."/>
        </authorList>
    </citation>
    <scope>NUCLEOTIDE SEQUENCE</scope>
    <source>
        <strain evidence="3">JA-25</strain>
    </source>
</reference>
<protein>
    <submittedName>
        <fullName evidence="3">T9SS type A sorting domain-containing protein</fullName>
    </submittedName>
</protein>
<keyword evidence="1" id="KW-0732">Signal</keyword>
<keyword evidence="4" id="KW-1185">Reference proteome</keyword>
<organism evidence="3 4">
    <name type="scientific">Fibrivirga algicola</name>
    <dbReference type="NCBI Taxonomy" id="2950420"/>
    <lineage>
        <taxon>Bacteria</taxon>
        <taxon>Pseudomonadati</taxon>
        <taxon>Bacteroidota</taxon>
        <taxon>Cytophagia</taxon>
        <taxon>Cytophagales</taxon>
        <taxon>Spirosomataceae</taxon>
        <taxon>Fibrivirga</taxon>
    </lineage>
</organism>
<proteinExistence type="predicted"/>
<accession>A0ABX0QIF0</accession>
<dbReference type="Pfam" id="PF18962">
    <property type="entry name" value="Por_Secre_tail"/>
    <property type="match status" value="1"/>
</dbReference>
<feature type="signal peptide" evidence="1">
    <location>
        <begin position="1"/>
        <end position="19"/>
    </location>
</feature>
<dbReference type="NCBIfam" id="TIGR04183">
    <property type="entry name" value="Por_Secre_tail"/>
    <property type="match status" value="1"/>
</dbReference>
<sequence>MKHSLLFICCFLLSRFALAQTTATDQRLGFTSVSASENTGQDYQPWLTDDLNKLVKDAWSENAKWVQVTLKLQQKSLVTRLSLYDYQGTFADKPALLYAMNGTQRVLIGSFDGATYMNWVTVSPFQPLVADAIMIYKYGNNIPQKIKAFGQPLTAATVIPRPLNLLKLVSASDNPATGQDYSAYLSDDLSKPVPSYWQPTNFIWTDVTIKLEKKSLLTKLDVYDAEGTFESTPADIYALNGKEKTLIGRFTGDGYQVFKTYSPTEPLVADAILIHKYCNAIPVKIRAYGVVLPPDPLDAILYAQERVKVVSVTTDLPTPQDYTPYLNDDISSLVKDDYSSNNCRWLELTLKLEAQSTINKLELYDGHDIWTATPASIYAVNGTTRTLIGTFTGPTYLTWVELKLTQPLTADAIVIRKYCNALPLKVRVYGHPLGTAITTPVGSTTTTPVTTTAVSATVAVSLGTKIPLTGSRWYQLNNTDKGLDVLFDGKTDAEVQTGWGKILPTYDAYYPLAAGESMAIKAVKFYDGFGTNSTSPLRLSIITNDWRRIEIAQFQGLAYNEWVGPYPQRQPAGDARFLLDSAITGARYLVINTTDFWPRELELYGTYQAPTPLAGTQPKKSPMMKNLLGINGFEWDFYQAGVPGISAPKLRAMQSFGVVRHYMDWEKLELTEGNYTFNPTHAGGWNYDLMYERSKAEGIEIMACFKDISPYLKATYPADQQGTDNVPVRFGSDFAKPQSYIEQARTAFQYAARYGKNKQVDPALVKVNLKIRWTNDPANEVKIGLGLINYIECDNERDKWWSGRKAYQTGREYAANMSAFYDGHKNTMGPAIGVKNADPSMVVVMGGLSSVANGTDYIRGMIDWCKEFRGYKTDGRVDLCWDVINYHLYPDNANSMQSGTSSRGVAPELSVAAQVARNVLKLAHEACYDMPVYLSETGYDLNQGSPLKAIAIGNKSVLQTQADWNLRTALLYGREGIERVDFYQTYDLNLDCATQFCSMGFINGDFSRKPTADYFFQTKKLLGDYVFKETISTNPNVDRYECNGQSAYALWVPDEVGRTATYTLDLGSKSAARIYTPQAGCDTMRVQQLTATNGTLALTVSETPIFVIGTSGSARMAAAEESPSSPTIRVYPNPSADYITLAWTSTYLGNVGIRLVDANLGVMHKQLTVAKESTAFSTTIDLTSLPSGVHLVEIQQGTDRITRRILKVK</sequence>
<name>A0ABX0QIF0_9BACT</name>
<dbReference type="InterPro" id="IPR017853">
    <property type="entry name" value="GH"/>
</dbReference>
<evidence type="ECO:0000256" key="1">
    <source>
        <dbReference type="SAM" id="SignalP"/>
    </source>
</evidence>
<comment type="caution">
    <text evidence="3">The sequence shown here is derived from an EMBL/GenBank/DDBJ whole genome shotgun (WGS) entry which is preliminary data.</text>
</comment>
<evidence type="ECO:0000313" key="3">
    <source>
        <dbReference type="EMBL" id="NID12204.1"/>
    </source>
</evidence>
<dbReference type="InterPro" id="IPR026444">
    <property type="entry name" value="Secre_tail"/>
</dbReference>
<dbReference type="SUPFAM" id="SSF51445">
    <property type="entry name" value="(Trans)glycosidases"/>
    <property type="match status" value="1"/>
</dbReference>
<dbReference type="RefSeq" id="WP_166693043.1">
    <property type="nucleotide sequence ID" value="NZ_WAEL01000007.1"/>
</dbReference>
<dbReference type="Proteomes" id="UP000606008">
    <property type="component" value="Unassembled WGS sequence"/>
</dbReference>
<feature type="chain" id="PRO_5046914877" evidence="1">
    <location>
        <begin position="20"/>
        <end position="1209"/>
    </location>
</feature>
<feature type="domain" description="Secretion system C-terminal sorting" evidence="2">
    <location>
        <begin position="1130"/>
        <end position="1205"/>
    </location>
</feature>
<gene>
    <name evidence="3" type="ORF">F7231_18670</name>
</gene>
<evidence type="ECO:0000259" key="2">
    <source>
        <dbReference type="Pfam" id="PF18962"/>
    </source>
</evidence>
<dbReference type="EMBL" id="WAEL01000007">
    <property type="protein sequence ID" value="NID12204.1"/>
    <property type="molecule type" value="Genomic_DNA"/>
</dbReference>